<dbReference type="EMBL" id="CM000884">
    <property type="protein sequence ID" value="KQJ85205.1"/>
    <property type="molecule type" value="Genomic_DNA"/>
</dbReference>
<name>I1J367_BRADI</name>
<dbReference type="EnsemblPlants" id="KQJ85204">
    <property type="protein sequence ID" value="KQJ85204"/>
    <property type="gene ID" value="BRADI_5g25620v3"/>
</dbReference>
<dbReference type="RefSeq" id="XP_010240588.1">
    <property type="nucleotide sequence ID" value="XM_010242286.3"/>
</dbReference>
<dbReference type="STRING" id="15368.I1J367"/>
<feature type="transmembrane region" description="Helical" evidence="6">
    <location>
        <begin position="121"/>
        <end position="149"/>
    </location>
</feature>
<dbReference type="PANTHER" id="PTHR10994">
    <property type="entry name" value="RETICULON"/>
    <property type="match status" value="1"/>
</dbReference>
<dbReference type="GO" id="GO:0005789">
    <property type="term" value="C:endoplasmic reticulum membrane"/>
    <property type="evidence" value="ECO:0007669"/>
    <property type="project" value="UniProtKB-SubCell"/>
</dbReference>
<dbReference type="EnsemblPlants" id="KQJ85205">
    <property type="protein sequence ID" value="KQJ85205"/>
    <property type="gene ID" value="BRADI_5g25620v3"/>
</dbReference>
<evidence type="ECO:0000256" key="4">
    <source>
        <dbReference type="ARBA" id="ARBA00022989"/>
    </source>
</evidence>
<dbReference type="EMBL" id="CM000884">
    <property type="protein sequence ID" value="KQJ85204.1"/>
    <property type="molecule type" value="Genomic_DNA"/>
</dbReference>
<evidence type="ECO:0000256" key="3">
    <source>
        <dbReference type="ARBA" id="ARBA00022824"/>
    </source>
</evidence>
<dbReference type="GeneID" id="100837843"/>
<dbReference type="RefSeq" id="XP_003580785.1">
    <property type="nucleotide sequence ID" value="XM_003580737.4"/>
</dbReference>
<dbReference type="HOGENOM" id="CLU_066344_0_2_1"/>
<dbReference type="Gramene" id="KQJ85204">
    <property type="protein sequence ID" value="KQJ85204"/>
    <property type="gene ID" value="BRADI_5g25620v3"/>
</dbReference>
<protein>
    <recommendedName>
        <fullName evidence="6">Reticulon-like protein</fullName>
    </recommendedName>
</protein>
<evidence type="ECO:0000256" key="6">
    <source>
        <dbReference type="RuleBase" id="RU363132"/>
    </source>
</evidence>
<reference evidence="8 9" key="1">
    <citation type="journal article" date="2010" name="Nature">
        <title>Genome sequencing and analysis of the model grass Brachypodium distachyon.</title>
        <authorList>
            <consortium name="International Brachypodium Initiative"/>
        </authorList>
    </citation>
    <scope>NUCLEOTIDE SEQUENCE [LARGE SCALE GENOMIC DNA]</scope>
    <source>
        <strain evidence="8">Bd21</strain>
        <strain evidence="9">cv. Bd21</strain>
    </source>
</reference>
<comment type="subcellular location">
    <subcellularLocation>
        <location evidence="1 6">Endoplasmic reticulum membrane</location>
        <topology evidence="1 6">Multi-pass membrane protein</topology>
    </subcellularLocation>
</comment>
<dbReference type="eggNOG" id="KOG1792">
    <property type="taxonomic scope" value="Eukaryota"/>
</dbReference>
<dbReference type="OMA" id="TLWYLFE"/>
<dbReference type="PANTHER" id="PTHR10994:SF154">
    <property type="entry name" value="RETICULON-LIKE PROTEIN B11"/>
    <property type="match status" value="1"/>
</dbReference>
<dbReference type="OrthoDB" id="567788at2759"/>
<evidence type="ECO:0000256" key="1">
    <source>
        <dbReference type="ARBA" id="ARBA00004477"/>
    </source>
</evidence>
<feature type="domain" description="Reticulon" evidence="7">
    <location>
        <begin position="17"/>
        <end position="198"/>
    </location>
</feature>
<keyword evidence="2 6" id="KW-0812">Transmembrane</keyword>
<evidence type="ECO:0000313" key="8">
    <source>
        <dbReference type="EMBL" id="KQJ85204.1"/>
    </source>
</evidence>
<proteinExistence type="predicted"/>
<dbReference type="AlphaFoldDB" id="I1J367"/>
<dbReference type="Proteomes" id="UP000008810">
    <property type="component" value="Chromosome 5"/>
</dbReference>
<reference evidence="8" key="2">
    <citation type="submission" date="2017-06" db="EMBL/GenBank/DDBJ databases">
        <title>WGS assembly of Brachypodium distachyon.</title>
        <authorList>
            <consortium name="The International Brachypodium Initiative"/>
            <person name="Lucas S."/>
            <person name="Harmon-Smith M."/>
            <person name="Lail K."/>
            <person name="Tice H."/>
            <person name="Grimwood J."/>
            <person name="Bruce D."/>
            <person name="Barry K."/>
            <person name="Shu S."/>
            <person name="Lindquist E."/>
            <person name="Wang M."/>
            <person name="Pitluck S."/>
            <person name="Vogel J.P."/>
            <person name="Garvin D.F."/>
            <person name="Mockler T.C."/>
            <person name="Schmutz J."/>
            <person name="Rokhsar D."/>
            <person name="Bevan M.W."/>
        </authorList>
    </citation>
    <scope>NUCLEOTIDE SEQUENCE</scope>
    <source>
        <strain evidence="8">Bd21</strain>
    </source>
</reference>
<dbReference type="Gramene" id="KQJ85205">
    <property type="protein sequence ID" value="KQJ85205"/>
    <property type="gene ID" value="BRADI_5g25620v3"/>
</dbReference>
<keyword evidence="5 6" id="KW-0472">Membrane</keyword>
<feature type="transmembrane region" description="Helical" evidence="6">
    <location>
        <begin position="27"/>
        <end position="43"/>
    </location>
</feature>
<evidence type="ECO:0000313" key="10">
    <source>
        <dbReference type="Proteomes" id="UP000008810"/>
    </source>
</evidence>
<keyword evidence="3 6" id="KW-0256">Endoplasmic reticulum</keyword>
<gene>
    <name evidence="9" type="primary">LOC100837843</name>
    <name evidence="8" type="ORF">BRADI_5g25620v3</name>
</gene>
<keyword evidence="4 6" id="KW-1133">Transmembrane helix</keyword>
<evidence type="ECO:0000256" key="2">
    <source>
        <dbReference type="ARBA" id="ARBA00022692"/>
    </source>
</evidence>
<evidence type="ECO:0000313" key="9">
    <source>
        <dbReference type="EnsemblPlants" id="KQJ85205"/>
    </source>
</evidence>
<dbReference type="InterPro" id="IPR045064">
    <property type="entry name" value="Reticulon-like"/>
</dbReference>
<dbReference type="InterPro" id="IPR003388">
    <property type="entry name" value="Reticulon"/>
</dbReference>
<evidence type="ECO:0000259" key="7">
    <source>
        <dbReference type="PROSITE" id="PS50845"/>
    </source>
</evidence>
<organism evidence="9">
    <name type="scientific">Brachypodium distachyon</name>
    <name type="common">Purple false brome</name>
    <name type="synonym">Trachynia distachya</name>
    <dbReference type="NCBI Taxonomy" id="15368"/>
    <lineage>
        <taxon>Eukaryota</taxon>
        <taxon>Viridiplantae</taxon>
        <taxon>Streptophyta</taxon>
        <taxon>Embryophyta</taxon>
        <taxon>Tracheophyta</taxon>
        <taxon>Spermatophyta</taxon>
        <taxon>Magnoliopsida</taxon>
        <taxon>Liliopsida</taxon>
        <taxon>Poales</taxon>
        <taxon>Poaceae</taxon>
        <taxon>BOP clade</taxon>
        <taxon>Pooideae</taxon>
        <taxon>Stipodae</taxon>
        <taxon>Brachypodieae</taxon>
        <taxon>Brachypodium</taxon>
    </lineage>
</organism>
<keyword evidence="10" id="KW-1185">Reference proteome</keyword>
<feature type="transmembrane region" description="Helical" evidence="6">
    <location>
        <begin position="49"/>
        <end position="69"/>
    </location>
</feature>
<dbReference type="PROSITE" id="PS50845">
    <property type="entry name" value="RETICULON"/>
    <property type="match status" value="1"/>
</dbReference>
<dbReference type="Pfam" id="PF02453">
    <property type="entry name" value="Reticulon"/>
    <property type="match status" value="1"/>
</dbReference>
<evidence type="ECO:0000256" key="5">
    <source>
        <dbReference type="ARBA" id="ARBA00023136"/>
    </source>
</evidence>
<dbReference type="KEGG" id="bdi:100837843"/>
<accession>I1J367</accession>
<reference evidence="9" key="3">
    <citation type="submission" date="2018-08" db="UniProtKB">
        <authorList>
            <consortium name="EnsemblPlants"/>
        </authorList>
    </citation>
    <scope>IDENTIFICATION</scope>
    <source>
        <strain evidence="9">cv. Bd21</strain>
    </source>
</reference>
<dbReference type="GO" id="GO:0009617">
    <property type="term" value="P:response to bacterium"/>
    <property type="evidence" value="ECO:0007669"/>
    <property type="project" value="InterPro"/>
</dbReference>
<sequence>MATHHRTLHALLGGGTVADVLLWRRRNVSAAAVAGATTVWFLFERAGYSLPSVLSNALLLLVVILFFWAKSASLLNRPLPPLPNLEVSDVVVEKAADHALVWVNRVLGVGHDIAIKRDRTVFIQVILVLWVVSCIGMVFNFFTLIYIGVMFSLLVPPFYEKHQDLVDEKVGLVHGVLSKHFATIISKTGQPSKQKKAE</sequence>